<keyword evidence="1" id="KW-0227">DNA damage</keyword>
<dbReference type="GO" id="GO:0006310">
    <property type="term" value="P:DNA recombination"/>
    <property type="evidence" value="ECO:0007669"/>
    <property type="project" value="UniProtKB-KW"/>
</dbReference>
<evidence type="ECO:0000313" key="4">
    <source>
        <dbReference type="Proteomes" id="UP000271889"/>
    </source>
</evidence>
<name>A0A3P7QW03_CYLGO</name>
<comment type="catalytic activity">
    <reaction evidence="1">
        <text>ATP + H2O = ADP + phosphate + H(+)</text>
        <dbReference type="Rhea" id="RHEA:13065"/>
        <dbReference type="ChEBI" id="CHEBI:15377"/>
        <dbReference type="ChEBI" id="CHEBI:15378"/>
        <dbReference type="ChEBI" id="CHEBI:30616"/>
        <dbReference type="ChEBI" id="CHEBI:43474"/>
        <dbReference type="ChEBI" id="CHEBI:456216"/>
        <dbReference type="EC" id="5.6.2.3"/>
    </reaction>
</comment>
<protein>
    <recommendedName>
        <fullName evidence="1">ATP-dependent DNA helicase</fullName>
        <ecNumber evidence="1">5.6.2.3</ecNumber>
    </recommendedName>
</protein>
<keyword evidence="1" id="KW-0233">DNA recombination</keyword>
<dbReference type="GO" id="GO:0016887">
    <property type="term" value="F:ATP hydrolysis activity"/>
    <property type="evidence" value="ECO:0007669"/>
    <property type="project" value="RHEA"/>
</dbReference>
<dbReference type="Pfam" id="PF05970">
    <property type="entry name" value="PIF1"/>
    <property type="match status" value="1"/>
</dbReference>
<accession>A0A3P7QW03</accession>
<gene>
    <name evidence="3" type="ORF">CGOC_LOCUS12424</name>
</gene>
<dbReference type="GO" id="GO:0000723">
    <property type="term" value="P:telomere maintenance"/>
    <property type="evidence" value="ECO:0007669"/>
    <property type="project" value="InterPro"/>
</dbReference>
<dbReference type="Proteomes" id="UP000271889">
    <property type="component" value="Unassembled WGS sequence"/>
</dbReference>
<dbReference type="EC" id="5.6.2.3" evidence="1"/>
<dbReference type="GO" id="GO:0043139">
    <property type="term" value="F:5'-3' DNA helicase activity"/>
    <property type="evidence" value="ECO:0007669"/>
    <property type="project" value="UniProtKB-EC"/>
</dbReference>
<keyword evidence="1" id="KW-0067">ATP-binding</keyword>
<evidence type="ECO:0000313" key="3">
    <source>
        <dbReference type="EMBL" id="VDN33579.1"/>
    </source>
</evidence>
<proteinExistence type="inferred from homology"/>
<evidence type="ECO:0000259" key="2">
    <source>
        <dbReference type="Pfam" id="PF05970"/>
    </source>
</evidence>
<dbReference type="InterPro" id="IPR010285">
    <property type="entry name" value="DNA_helicase_pif1-like_DEAD"/>
</dbReference>
<evidence type="ECO:0000256" key="1">
    <source>
        <dbReference type="RuleBase" id="RU363044"/>
    </source>
</evidence>
<comment type="similarity">
    <text evidence="1">Belongs to the helicase family.</text>
</comment>
<keyword evidence="4" id="KW-1185">Reference proteome</keyword>
<dbReference type="PANTHER" id="PTHR10492">
    <property type="match status" value="1"/>
</dbReference>
<comment type="cofactor">
    <cofactor evidence="1">
        <name>Mg(2+)</name>
        <dbReference type="ChEBI" id="CHEBI:18420"/>
    </cofactor>
</comment>
<sequence length="127" mass="14453">MKLNDCGLDVVRDEIVHEVGSVSDMLMREEHEECENVDHENDYMLNATLLKNGRTAHSTFSLPLKRLSKNAVANVDAALLQSRMLRKEDVIIWDEISTQSRFAVECVDRLLRDVAAPENRGHHLEAL</sequence>
<keyword evidence="1" id="KW-0234">DNA repair</keyword>
<dbReference type="GO" id="GO:0006281">
    <property type="term" value="P:DNA repair"/>
    <property type="evidence" value="ECO:0007669"/>
    <property type="project" value="UniProtKB-KW"/>
</dbReference>
<reference evidence="3 4" key="1">
    <citation type="submission" date="2018-11" db="EMBL/GenBank/DDBJ databases">
        <authorList>
            <consortium name="Pathogen Informatics"/>
        </authorList>
    </citation>
    <scope>NUCLEOTIDE SEQUENCE [LARGE SCALE GENOMIC DNA]</scope>
</reference>
<keyword evidence="1" id="KW-0378">Hydrolase</keyword>
<dbReference type="OrthoDB" id="272985at2759"/>
<dbReference type="EMBL" id="UYRV01123043">
    <property type="protein sequence ID" value="VDN33579.1"/>
    <property type="molecule type" value="Genomic_DNA"/>
</dbReference>
<keyword evidence="1" id="KW-0547">Nucleotide-binding</keyword>
<dbReference type="GO" id="GO:0005524">
    <property type="term" value="F:ATP binding"/>
    <property type="evidence" value="ECO:0007669"/>
    <property type="project" value="UniProtKB-KW"/>
</dbReference>
<organism evidence="3 4">
    <name type="scientific">Cylicostephanus goldi</name>
    <name type="common">Nematode worm</name>
    <dbReference type="NCBI Taxonomy" id="71465"/>
    <lineage>
        <taxon>Eukaryota</taxon>
        <taxon>Metazoa</taxon>
        <taxon>Ecdysozoa</taxon>
        <taxon>Nematoda</taxon>
        <taxon>Chromadorea</taxon>
        <taxon>Rhabditida</taxon>
        <taxon>Rhabditina</taxon>
        <taxon>Rhabditomorpha</taxon>
        <taxon>Strongyloidea</taxon>
        <taxon>Strongylidae</taxon>
        <taxon>Cylicostephanus</taxon>
    </lineage>
</organism>
<feature type="domain" description="DNA helicase Pif1-like DEAD-box helicase" evidence="2">
    <location>
        <begin position="46"/>
        <end position="117"/>
    </location>
</feature>
<keyword evidence="1" id="KW-0347">Helicase</keyword>
<dbReference type="PANTHER" id="PTHR10492:SF57">
    <property type="entry name" value="ATP-DEPENDENT DNA HELICASE"/>
    <property type="match status" value="1"/>
</dbReference>
<dbReference type="AlphaFoldDB" id="A0A3P7QW03"/>